<protein>
    <submittedName>
        <fullName evidence="1">Uncharacterized protein</fullName>
    </submittedName>
</protein>
<dbReference type="AlphaFoldDB" id="A0A1E2V902"/>
<evidence type="ECO:0000313" key="1">
    <source>
        <dbReference type="EMBL" id="ODC03393.1"/>
    </source>
</evidence>
<dbReference type="EMBL" id="MDTQ01000001">
    <property type="protein sequence ID" value="ODC03393.1"/>
    <property type="molecule type" value="Genomic_DNA"/>
</dbReference>
<proteinExistence type="predicted"/>
<comment type="caution">
    <text evidence="1">The sequence shown here is derived from an EMBL/GenBank/DDBJ whole genome shotgun (WGS) entry which is preliminary data.</text>
</comment>
<reference evidence="1 2" key="1">
    <citation type="submission" date="2016-08" db="EMBL/GenBank/DDBJ databases">
        <authorList>
            <person name="Seilhamer J.J."/>
        </authorList>
    </citation>
    <scope>NUCLEOTIDE SEQUENCE [LARGE SCALE GENOMIC DNA]</scope>
    <source>
        <strain evidence="1 2">PH27A</strain>
    </source>
</reference>
<sequence>MAEFCLRGPFLREPCPRPDERVALKCLEDVLMHRFQGPDHSLQDAKDGNAANAKLQAQCHARNLYNEWPQPHIESSWGGSGTWVQALG</sequence>
<gene>
    <name evidence="1" type="ORF">BFW38_07355</name>
</gene>
<dbReference type="Proteomes" id="UP000094291">
    <property type="component" value="Unassembled WGS sequence"/>
</dbReference>
<evidence type="ECO:0000313" key="2">
    <source>
        <dbReference type="Proteomes" id="UP000094291"/>
    </source>
</evidence>
<dbReference type="STRING" id="197479.BFW38_07355"/>
<organism evidence="1 2">
    <name type="scientific">Terasakiispira papahanaumokuakeensis</name>
    <dbReference type="NCBI Taxonomy" id="197479"/>
    <lineage>
        <taxon>Bacteria</taxon>
        <taxon>Pseudomonadati</taxon>
        <taxon>Pseudomonadota</taxon>
        <taxon>Gammaproteobacteria</taxon>
        <taxon>Oceanospirillales</taxon>
        <taxon>Terasakiispira</taxon>
    </lineage>
</organism>
<keyword evidence="2" id="KW-1185">Reference proteome</keyword>
<accession>A0A1E2V902</accession>
<name>A0A1E2V902_9GAMM</name>